<evidence type="ECO:0000313" key="2">
    <source>
        <dbReference type="EMBL" id="VAW56048.1"/>
    </source>
</evidence>
<accession>A0A3B0WJ56</accession>
<organism evidence="2">
    <name type="scientific">hydrothermal vent metagenome</name>
    <dbReference type="NCBI Taxonomy" id="652676"/>
    <lineage>
        <taxon>unclassified sequences</taxon>
        <taxon>metagenomes</taxon>
        <taxon>ecological metagenomes</taxon>
    </lineage>
</organism>
<feature type="transmembrane region" description="Helical" evidence="1">
    <location>
        <begin position="6"/>
        <end position="22"/>
    </location>
</feature>
<keyword evidence="1" id="KW-0472">Membrane</keyword>
<name>A0A3B0WJ56_9ZZZZ</name>
<keyword evidence="1" id="KW-1133">Transmembrane helix</keyword>
<dbReference type="EMBL" id="UOFF01000167">
    <property type="protein sequence ID" value="VAW56048.1"/>
    <property type="molecule type" value="Genomic_DNA"/>
</dbReference>
<protein>
    <submittedName>
        <fullName evidence="2">Glutathione-regulated potassium-efflux system protein KefB</fullName>
    </submittedName>
</protein>
<dbReference type="InterPro" id="IPR038770">
    <property type="entry name" value="Na+/solute_symporter_sf"/>
</dbReference>
<gene>
    <name evidence="2" type="ORF">MNBD_GAMMA07-2307</name>
</gene>
<dbReference type="Gene3D" id="1.20.1530.20">
    <property type="match status" value="1"/>
</dbReference>
<sequence length="44" mass="4673">MNDALRDTIVLLAISVITVAIFRRIKLPAILAYLAVGATLGPHA</sequence>
<dbReference type="AlphaFoldDB" id="A0A3B0WJ56"/>
<proteinExistence type="predicted"/>
<reference evidence="2" key="1">
    <citation type="submission" date="2018-06" db="EMBL/GenBank/DDBJ databases">
        <authorList>
            <person name="Zhirakovskaya E."/>
        </authorList>
    </citation>
    <scope>NUCLEOTIDE SEQUENCE</scope>
</reference>
<evidence type="ECO:0000256" key="1">
    <source>
        <dbReference type="SAM" id="Phobius"/>
    </source>
</evidence>
<feature type="non-terminal residue" evidence="2">
    <location>
        <position position="44"/>
    </location>
</feature>
<keyword evidence="1" id="KW-0812">Transmembrane</keyword>